<feature type="compositionally biased region" description="Polar residues" evidence="11">
    <location>
        <begin position="115"/>
        <end position="128"/>
    </location>
</feature>
<protein>
    <submittedName>
        <fullName evidence="13">Unnamed protein product</fullName>
    </submittedName>
</protein>
<dbReference type="GO" id="GO:0016787">
    <property type="term" value="F:hydrolase activity"/>
    <property type="evidence" value="ECO:0007669"/>
    <property type="project" value="UniProtKB-KW"/>
</dbReference>
<dbReference type="SUPFAM" id="SSF53098">
    <property type="entry name" value="Ribonuclease H-like"/>
    <property type="match status" value="1"/>
</dbReference>
<evidence type="ECO:0000256" key="5">
    <source>
        <dbReference type="ARBA" id="ARBA00022842"/>
    </source>
</evidence>
<evidence type="ECO:0000256" key="4">
    <source>
        <dbReference type="ARBA" id="ARBA00022801"/>
    </source>
</evidence>
<dbReference type="GO" id="GO:0015074">
    <property type="term" value="P:DNA integration"/>
    <property type="evidence" value="ECO:0007669"/>
    <property type="project" value="UniProtKB-KW"/>
</dbReference>
<evidence type="ECO:0000256" key="8">
    <source>
        <dbReference type="ARBA" id="ARBA00022932"/>
    </source>
</evidence>
<evidence type="ECO:0000256" key="2">
    <source>
        <dbReference type="ARBA" id="ARBA00022723"/>
    </source>
</evidence>
<dbReference type="GO" id="GO:0006310">
    <property type="term" value="P:DNA recombination"/>
    <property type="evidence" value="ECO:0007669"/>
    <property type="project" value="UniProtKB-KW"/>
</dbReference>
<evidence type="ECO:0000313" key="13">
    <source>
        <dbReference type="EMBL" id="GMF52861.1"/>
    </source>
</evidence>
<keyword evidence="4" id="KW-0378">Hydrolase</keyword>
<organism evidence="13 14">
    <name type="scientific">Phytophthora fragariaefolia</name>
    <dbReference type="NCBI Taxonomy" id="1490495"/>
    <lineage>
        <taxon>Eukaryota</taxon>
        <taxon>Sar</taxon>
        <taxon>Stramenopiles</taxon>
        <taxon>Oomycota</taxon>
        <taxon>Peronosporomycetes</taxon>
        <taxon>Peronosporales</taxon>
        <taxon>Peronosporaceae</taxon>
        <taxon>Phytophthora</taxon>
    </lineage>
</organism>
<keyword evidence="7" id="KW-0695">RNA-directed DNA polymerase</keyword>
<gene>
    <name evidence="13" type="ORF">Pfra01_002173300</name>
</gene>
<comment type="caution">
    <text evidence="13">The sequence shown here is derived from an EMBL/GenBank/DDBJ whole genome shotgun (WGS) entry which is preliminary data.</text>
</comment>
<dbReference type="GO" id="GO:0046872">
    <property type="term" value="F:metal ion binding"/>
    <property type="evidence" value="ECO:0007669"/>
    <property type="project" value="UniProtKB-KW"/>
</dbReference>
<keyword evidence="9" id="KW-0233">DNA recombination</keyword>
<evidence type="ECO:0000256" key="1">
    <source>
        <dbReference type="ARBA" id="ARBA00022722"/>
    </source>
</evidence>
<dbReference type="InterPro" id="IPR012337">
    <property type="entry name" value="RNaseH-like_sf"/>
</dbReference>
<reference evidence="13" key="1">
    <citation type="submission" date="2023-04" db="EMBL/GenBank/DDBJ databases">
        <title>Phytophthora fragariaefolia NBRC 109709.</title>
        <authorList>
            <person name="Ichikawa N."/>
            <person name="Sato H."/>
            <person name="Tonouchi N."/>
        </authorList>
    </citation>
    <scope>NUCLEOTIDE SEQUENCE</scope>
    <source>
        <strain evidence="13">NBRC 109709</strain>
    </source>
</reference>
<evidence type="ECO:0000256" key="7">
    <source>
        <dbReference type="ARBA" id="ARBA00022918"/>
    </source>
</evidence>
<keyword evidence="2" id="KW-0479">Metal-binding</keyword>
<evidence type="ECO:0000256" key="3">
    <source>
        <dbReference type="ARBA" id="ARBA00022759"/>
    </source>
</evidence>
<keyword evidence="8" id="KW-0239">DNA-directed DNA polymerase</keyword>
<dbReference type="AlphaFoldDB" id="A0A9W6Y4R8"/>
<evidence type="ECO:0000313" key="14">
    <source>
        <dbReference type="Proteomes" id="UP001165121"/>
    </source>
</evidence>
<dbReference type="InterPro" id="IPR036397">
    <property type="entry name" value="RNaseH_sf"/>
</dbReference>
<dbReference type="Gene3D" id="3.30.420.10">
    <property type="entry name" value="Ribonuclease H-like superfamily/Ribonuclease H"/>
    <property type="match status" value="1"/>
</dbReference>
<keyword evidence="10" id="KW-0511">Multifunctional enzyme</keyword>
<keyword evidence="6" id="KW-0229">DNA integration</keyword>
<feature type="region of interest" description="Disordered" evidence="11">
    <location>
        <begin position="104"/>
        <end position="156"/>
    </location>
</feature>
<dbReference type="GO" id="GO:0003887">
    <property type="term" value="F:DNA-directed DNA polymerase activity"/>
    <property type="evidence" value="ECO:0007669"/>
    <property type="project" value="UniProtKB-KW"/>
</dbReference>
<dbReference type="GO" id="GO:0003676">
    <property type="term" value="F:nucleic acid binding"/>
    <property type="evidence" value="ECO:0007669"/>
    <property type="project" value="InterPro"/>
</dbReference>
<dbReference type="PANTHER" id="PTHR42648">
    <property type="entry name" value="TRANSPOSASE, PUTATIVE-RELATED"/>
    <property type="match status" value="1"/>
</dbReference>
<sequence length="1163" mass="131911">MWTSFVNKQTKREYANYIFARQRLYANKYVPERNMNDWLREMQLLRNELLHYMKIISDEEFAEILLSNVAQTHREVVRQFSKHYDPGFQRNTPSSAQVMNALRAESELDERSDEPSGSQDISSAQSTKGSRDSALPERKRFQNKKTSGKSDGNARHVDMLSHQDSNSEIVTTQSAISNSVEWILDSASDCHVCTNKALLSNLRHDDGPLVFDWEGKPSRSRWQVGDPELRVRNENQPDTTELLQLSTVIYTATGTSNLLSLDKLEKDGWEFIKLRKQSWAWLRKGSVLLKLMKPRGRYRLQSTAAPVVQVEAAAQTRLGHKRALVRLHARLGHLNYGVLQQMVRDETVDGLKLSGSVNAPSERCWTCVQSRMKRMSYKRVHTARSTIPYQKLMSDMCDVGDLTYNGYKEFQLVQDEATRYVWGFIMKRKKEAIDVVTKHVAWLIAQGHKIEVFGADQGPELVNTKFEAYLRERGISLITTNTYSPEENGLVERMHGIVLSRIRSLLTTVDMPERLWGEAFQFAVEVLNVSPSYAKRSISYRLLDLRTGDIKELRTVEFAEDWTVDRSYVEKLLLNRYLRGKYRLPAKIPYVRLDKLTSPSPTTTLGSQNDDEHRNKRHCSQDLRTHIVVDAPPATGASVLPSVPISGVLSMNLTRTAQADARPSRARGRREYVPSQIQEPLMEEAAQKVARTCLTAVVLHRVNATDAVIANGDPVEGTPRSVGVGMERDDEEDVELGASFRRSTRIRRPNVRLSDYNVDIPASLVIQSGNELLEPTSVPEALSAPDALKWIEALDTEYQEQIRNNVWDFVDRPPGEKVLKNKSVFVKKRNAEGEIIRYRARITVKGCQQEFGVNFWETYAPVSKIESVRAILLLALYLGLNCRQVGFVTAFLIGPIGEAMKQPDYFDDGSGPCGFNRTKMDAGVDVRTAGANKVFITVYVDDLLIVGAGPNIEEVVAELKKEFKIKDLGNVKNLLGMEITYVRGRMLTISRKGYCEKVLKRFKMDKCKPVPTPQMEGNLPQPGDPEVEPVCVNADPDLDYRQMVFAFVAAAECSTMVMWTLNLFEELGLRRSKTTLYDDNQAAIAVIKANTGHFKVKGVDLKYHKVRDYFERGEFDLEYCPSEDNVADIFTKPLGPTQFKKLRQRLNVIPVPEINADMKTGQN</sequence>
<keyword evidence="8" id="KW-0808">Transferase</keyword>
<dbReference type="CDD" id="cd09272">
    <property type="entry name" value="RNase_HI_RT_Ty1"/>
    <property type="match status" value="1"/>
</dbReference>
<dbReference type="InterPro" id="IPR001584">
    <property type="entry name" value="Integrase_cat-core"/>
</dbReference>
<keyword evidence="14" id="KW-1185">Reference proteome</keyword>
<evidence type="ECO:0000259" key="12">
    <source>
        <dbReference type="PROSITE" id="PS50994"/>
    </source>
</evidence>
<evidence type="ECO:0000256" key="11">
    <source>
        <dbReference type="SAM" id="MobiDB-lite"/>
    </source>
</evidence>
<feature type="compositionally biased region" description="Basic and acidic residues" evidence="11">
    <location>
        <begin position="129"/>
        <end position="140"/>
    </location>
</feature>
<dbReference type="GO" id="GO:0003964">
    <property type="term" value="F:RNA-directed DNA polymerase activity"/>
    <property type="evidence" value="ECO:0007669"/>
    <property type="project" value="UniProtKB-KW"/>
</dbReference>
<keyword evidence="8" id="KW-0548">Nucleotidyltransferase</keyword>
<dbReference type="PROSITE" id="PS50994">
    <property type="entry name" value="INTEGRASE"/>
    <property type="match status" value="1"/>
</dbReference>
<dbReference type="InterPro" id="IPR013103">
    <property type="entry name" value="RVT_2"/>
</dbReference>
<feature type="domain" description="Integrase catalytic" evidence="12">
    <location>
        <begin position="384"/>
        <end position="550"/>
    </location>
</feature>
<dbReference type="PANTHER" id="PTHR42648:SF11">
    <property type="entry name" value="TRANSPOSON TY4-P GAG-POL POLYPROTEIN"/>
    <property type="match status" value="1"/>
</dbReference>
<dbReference type="OrthoDB" id="124616at2759"/>
<evidence type="ECO:0000256" key="10">
    <source>
        <dbReference type="ARBA" id="ARBA00023268"/>
    </source>
</evidence>
<dbReference type="Proteomes" id="UP001165121">
    <property type="component" value="Unassembled WGS sequence"/>
</dbReference>
<keyword evidence="1" id="KW-0540">Nuclease</keyword>
<dbReference type="EMBL" id="BSXT01003157">
    <property type="protein sequence ID" value="GMF52861.1"/>
    <property type="molecule type" value="Genomic_DNA"/>
</dbReference>
<dbReference type="Pfam" id="PF07727">
    <property type="entry name" value="RVT_2"/>
    <property type="match status" value="2"/>
</dbReference>
<feature type="region of interest" description="Disordered" evidence="11">
    <location>
        <begin position="599"/>
        <end position="618"/>
    </location>
</feature>
<keyword evidence="3" id="KW-0255">Endonuclease</keyword>
<evidence type="ECO:0000256" key="6">
    <source>
        <dbReference type="ARBA" id="ARBA00022908"/>
    </source>
</evidence>
<proteinExistence type="predicted"/>
<feature type="region of interest" description="Disordered" evidence="11">
    <location>
        <begin position="711"/>
        <end position="735"/>
    </location>
</feature>
<name>A0A9W6Y4R8_9STRA</name>
<accession>A0A9W6Y4R8</accession>
<evidence type="ECO:0000256" key="9">
    <source>
        <dbReference type="ARBA" id="ARBA00023172"/>
    </source>
</evidence>
<dbReference type="GO" id="GO:0004519">
    <property type="term" value="F:endonuclease activity"/>
    <property type="evidence" value="ECO:0007669"/>
    <property type="project" value="UniProtKB-KW"/>
</dbReference>
<dbReference type="InterPro" id="IPR039537">
    <property type="entry name" value="Retrotran_Ty1/copia-like"/>
</dbReference>
<keyword evidence="5" id="KW-0460">Magnesium</keyword>